<dbReference type="GeneTree" id="ENSGT00390000004906"/>
<dbReference type="Proteomes" id="UP000264820">
    <property type="component" value="Unplaced"/>
</dbReference>
<dbReference type="Gene3D" id="3.60.110.10">
    <property type="entry name" value="Carbon-nitrogen hydrolase"/>
    <property type="match status" value="1"/>
</dbReference>
<dbReference type="Ensembl" id="ENSHCOT00000007540.1">
    <property type="protein sequence ID" value="ENSHCOP00000019907.1"/>
    <property type="gene ID" value="ENSHCOG00000005545.1"/>
</dbReference>
<dbReference type="InterPro" id="IPR036526">
    <property type="entry name" value="C-N_Hydrolase_sf"/>
</dbReference>
<protein>
    <submittedName>
        <fullName evidence="1">Ureidopropionase, beta</fullName>
    </submittedName>
</protein>
<name>A0A3Q2Z1T0_HIPCM</name>
<reference evidence="1" key="2">
    <citation type="submission" date="2025-09" db="UniProtKB">
        <authorList>
            <consortium name="Ensembl"/>
        </authorList>
    </citation>
    <scope>IDENTIFICATION</scope>
</reference>
<reference evidence="1" key="1">
    <citation type="submission" date="2025-08" db="UniProtKB">
        <authorList>
            <consortium name="Ensembl"/>
        </authorList>
    </citation>
    <scope>IDENTIFICATION</scope>
</reference>
<accession>A0A3Q2Z1T0</accession>
<dbReference type="STRING" id="109280.ENSHCOP00000019907"/>
<sequence>MSAGQLESLERTLETYIPKSELKEVKRLLFGKETAILDLPAGALEAARQGDFELKGFSFEAAEEQLRLPRRIRVGLIQHHIVLPTEAPVLEQINAMHNRVGQIVEAAAMCGVNIICQSFKMQNNWVYFRHPSFSHACCSCPPVLLSPSLSLAASVSHSLEHVLKRQHARNPCETKTKRIDASGLVSI</sequence>
<dbReference type="OMA" id="HARNPCE"/>
<evidence type="ECO:0000313" key="1">
    <source>
        <dbReference type="Ensembl" id="ENSHCOP00000019907.1"/>
    </source>
</evidence>
<dbReference type="AlphaFoldDB" id="A0A3Q2Z1T0"/>
<keyword evidence="2" id="KW-1185">Reference proteome</keyword>
<organism evidence="1 2">
    <name type="scientific">Hippocampus comes</name>
    <name type="common">Tiger tail seahorse</name>
    <dbReference type="NCBI Taxonomy" id="109280"/>
    <lineage>
        <taxon>Eukaryota</taxon>
        <taxon>Metazoa</taxon>
        <taxon>Chordata</taxon>
        <taxon>Craniata</taxon>
        <taxon>Vertebrata</taxon>
        <taxon>Euteleostomi</taxon>
        <taxon>Actinopterygii</taxon>
        <taxon>Neopterygii</taxon>
        <taxon>Teleostei</taxon>
        <taxon>Neoteleostei</taxon>
        <taxon>Acanthomorphata</taxon>
        <taxon>Syngnathiaria</taxon>
        <taxon>Syngnathiformes</taxon>
        <taxon>Syngnathoidei</taxon>
        <taxon>Syngnathidae</taxon>
        <taxon>Hippocampus</taxon>
    </lineage>
</organism>
<evidence type="ECO:0000313" key="2">
    <source>
        <dbReference type="Proteomes" id="UP000264820"/>
    </source>
</evidence>
<proteinExistence type="predicted"/>